<dbReference type="Proteomes" id="UP000053477">
    <property type="component" value="Unassembled WGS sequence"/>
</dbReference>
<evidence type="ECO:0000256" key="1">
    <source>
        <dbReference type="ARBA" id="ARBA00022737"/>
    </source>
</evidence>
<keyword evidence="1" id="KW-0677">Repeat</keyword>
<gene>
    <name evidence="4" type="ORF">SCHPADRAFT_825110</name>
</gene>
<protein>
    <submittedName>
        <fullName evidence="4">WSC-domain-containing protein</fullName>
    </submittedName>
</protein>
<feature type="domain" description="WSC" evidence="3">
    <location>
        <begin position="146"/>
        <end position="237"/>
    </location>
</feature>
<keyword evidence="2" id="KW-0732">Signal</keyword>
<dbReference type="OrthoDB" id="5985073at2759"/>
<feature type="chain" id="PRO_5005202177" evidence="2">
    <location>
        <begin position="22"/>
        <end position="237"/>
    </location>
</feature>
<sequence>MSSRLASFATVILLATSGALASPARRDLSIPSTLPSSWTSLGCYTDDVSDRTLNIISMSDASGMTGDECISYCGGKGYSFAGTEYSQQCFCSNSLNTDASAADESSCNMACSGDATQACGGAGFINVYSTSSGGGSAPSTAQSIGDWSYAGCYSDVVGARTLLNQVTLDSTTNEGCTAACQAQGYTLAGTEYADECYCGNEFSNGGTSEGSGCNMVCSGSSSEYCGGSNRLTVYSYS</sequence>
<keyword evidence="5" id="KW-1185">Reference proteome</keyword>
<dbReference type="PANTHER" id="PTHR45964:SF5">
    <property type="entry name" value="WSCD FAMILY MEMBER CG9164"/>
    <property type="match status" value="1"/>
</dbReference>
<evidence type="ECO:0000313" key="5">
    <source>
        <dbReference type="Proteomes" id="UP000053477"/>
    </source>
</evidence>
<dbReference type="AlphaFoldDB" id="A0A0H2SDR8"/>
<organism evidence="4 5">
    <name type="scientific">Schizopora paradoxa</name>
    <dbReference type="NCBI Taxonomy" id="27342"/>
    <lineage>
        <taxon>Eukaryota</taxon>
        <taxon>Fungi</taxon>
        <taxon>Dikarya</taxon>
        <taxon>Basidiomycota</taxon>
        <taxon>Agaricomycotina</taxon>
        <taxon>Agaricomycetes</taxon>
        <taxon>Hymenochaetales</taxon>
        <taxon>Schizoporaceae</taxon>
        <taxon>Schizopora</taxon>
    </lineage>
</organism>
<dbReference type="InterPro" id="IPR002889">
    <property type="entry name" value="WSC_carb-bd"/>
</dbReference>
<feature type="domain" description="WSC" evidence="3">
    <location>
        <begin position="37"/>
        <end position="131"/>
    </location>
</feature>
<dbReference type="STRING" id="27342.A0A0H2SDR8"/>
<proteinExistence type="predicted"/>
<dbReference type="InParanoid" id="A0A0H2SDR8"/>
<dbReference type="InterPro" id="IPR051589">
    <property type="entry name" value="Sialate-O-sulfotransferase"/>
</dbReference>
<name>A0A0H2SDR8_9AGAM</name>
<evidence type="ECO:0000313" key="4">
    <source>
        <dbReference type="EMBL" id="KLO15166.1"/>
    </source>
</evidence>
<dbReference type="Pfam" id="PF01822">
    <property type="entry name" value="WSC"/>
    <property type="match status" value="2"/>
</dbReference>
<feature type="non-terminal residue" evidence="4">
    <location>
        <position position="237"/>
    </location>
</feature>
<evidence type="ECO:0000256" key="2">
    <source>
        <dbReference type="SAM" id="SignalP"/>
    </source>
</evidence>
<accession>A0A0H2SDR8</accession>
<dbReference type="PROSITE" id="PS51212">
    <property type="entry name" value="WSC"/>
    <property type="match status" value="2"/>
</dbReference>
<reference evidence="4 5" key="1">
    <citation type="submission" date="2015-04" db="EMBL/GenBank/DDBJ databases">
        <title>Complete genome sequence of Schizopora paradoxa KUC8140, a cosmopolitan wood degrader in East Asia.</title>
        <authorList>
            <consortium name="DOE Joint Genome Institute"/>
            <person name="Min B."/>
            <person name="Park H."/>
            <person name="Jang Y."/>
            <person name="Kim J.-J."/>
            <person name="Kim K.H."/>
            <person name="Pangilinan J."/>
            <person name="Lipzen A."/>
            <person name="Riley R."/>
            <person name="Grigoriev I.V."/>
            <person name="Spatafora J.W."/>
            <person name="Choi I.-G."/>
        </authorList>
    </citation>
    <scope>NUCLEOTIDE SEQUENCE [LARGE SCALE GENOMIC DNA]</scope>
    <source>
        <strain evidence="4 5">KUC8140</strain>
    </source>
</reference>
<evidence type="ECO:0000259" key="3">
    <source>
        <dbReference type="PROSITE" id="PS51212"/>
    </source>
</evidence>
<dbReference type="PANTHER" id="PTHR45964">
    <property type="entry name" value="WSCD FAMILY MEMBER CG9164"/>
    <property type="match status" value="1"/>
</dbReference>
<feature type="signal peptide" evidence="2">
    <location>
        <begin position="1"/>
        <end position="21"/>
    </location>
</feature>
<dbReference type="EMBL" id="KQ085933">
    <property type="protein sequence ID" value="KLO15166.1"/>
    <property type="molecule type" value="Genomic_DNA"/>
</dbReference>
<dbReference type="SMART" id="SM00321">
    <property type="entry name" value="WSC"/>
    <property type="match status" value="2"/>
</dbReference>